<accession>A0A1V6UHB6</accession>
<keyword evidence="2" id="KW-1185">Reference proteome</keyword>
<dbReference type="AlphaFoldDB" id="A0A1V6UHB6"/>
<organism evidence="1 2">
    <name type="scientific">Penicillium coprophilum</name>
    <dbReference type="NCBI Taxonomy" id="36646"/>
    <lineage>
        <taxon>Eukaryota</taxon>
        <taxon>Fungi</taxon>
        <taxon>Dikarya</taxon>
        <taxon>Ascomycota</taxon>
        <taxon>Pezizomycotina</taxon>
        <taxon>Eurotiomycetes</taxon>
        <taxon>Eurotiomycetidae</taxon>
        <taxon>Eurotiales</taxon>
        <taxon>Aspergillaceae</taxon>
        <taxon>Penicillium</taxon>
    </lineage>
</organism>
<dbReference type="InterPro" id="IPR046670">
    <property type="entry name" value="DUF6540"/>
</dbReference>
<protein>
    <submittedName>
        <fullName evidence="1">Uncharacterized protein</fullName>
    </submittedName>
</protein>
<dbReference type="Proteomes" id="UP000191500">
    <property type="component" value="Unassembled WGS sequence"/>
</dbReference>
<evidence type="ECO:0000313" key="1">
    <source>
        <dbReference type="EMBL" id="OQE37828.1"/>
    </source>
</evidence>
<name>A0A1V6UHB6_9EURO</name>
<dbReference type="Pfam" id="PF20174">
    <property type="entry name" value="DUF6540"/>
    <property type="match status" value="1"/>
</dbReference>
<sequence length="134" mass="15300">MASTIPLSVAIYENPGIMHWSLYLEADKTDDKTIIHVLGARQKYFPNIRTPSDARNSTSLVELLYLCQINVAKVETIKTIAYATPIRNELADWSCQDYVLDILRRLERALIINATDGNYIRNKEVVAAKRESWT</sequence>
<gene>
    <name evidence="1" type="ORF">PENCOP_c009G02057</name>
</gene>
<proteinExistence type="predicted"/>
<dbReference type="EMBL" id="MDDG01000009">
    <property type="protein sequence ID" value="OQE37828.1"/>
    <property type="molecule type" value="Genomic_DNA"/>
</dbReference>
<evidence type="ECO:0000313" key="2">
    <source>
        <dbReference type="Proteomes" id="UP000191500"/>
    </source>
</evidence>
<reference evidence="2" key="1">
    <citation type="journal article" date="2017" name="Nat. Microbiol.">
        <title>Global analysis of biosynthetic gene clusters reveals vast potential of secondary metabolite production in Penicillium species.</title>
        <authorList>
            <person name="Nielsen J.C."/>
            <person name="Grijseels S."/>
            <person name="Prigent S."/>
            <person name="Ji B."/>
            <person name="Dainat J."/>
            <person name="Nielsen K.F."/>
            <person name="Frisvad J.C."/>
            <person name="Workman M."/>
            <person name="Nielsen J."/>
        </authorList>
    </citation>
    <scope>NUCLEOTIDE SEQUENCE [LARGE SCALE GENOMIC DNA]</scope>
    <source>
        <strain evidence="2">IBT 31321</strain>
    </source>
</reference>
<comment type="caution">
    <text evidence="1">The sequence shown here is derived from an EMBL/GenBank/DDBJ whole genome shotgun (WGS) entry which is preliminary data.</text>
</comment>